<evidence type="ECO:0008006" key="5">
    <source>
        <dbReference type="Google" id="ProtNLM"/>
    </source>
</evidence>
<evidence type="ECO:0000256" key="1">
    <source>
        <dbReference type="SAM" id="MobiDB-lite"/>
    </source>
</evidence>
<evidence type="ECO:0000313" key="3">
    <source>
        <dbReference type="EMBL" id="ODN83579.1"/>
    </source>
</evidence>
<proteinExistence type="predicted"/>
<dbReference type="Pfam" id="PF10173">
    <property type="entry name" value="Mit_KHE1"/>
    <property type="match status" value="1"/>
</dbReference>
<dbReference type="AlphaFoldDB" id="A0A1E3I4S2"/>
<evidence type="ECO:0000256" key="2">
    <source>
        <dbReference type="SAM" id="Phobius"/>
    </source>
</evidence>
<feature type="region of interest" description="Disordered" evidence="1">
    <location>
        <begin position="18"/>
        <end position="52"/>
    </location>
</feature>
<feature type="compositionally biased region" description="Pro residues" evidence="1">
    <location>
        <begin position="294"/>
        <end position="303"/>
    </location>
</feature>
<accession>A0A1E3I4S2</accession>
<dbReference type="GO" id="GO:0005743">
    <property type="term" value="C:mitochondrial inner membrane"/>
    <property type="evidence" value="ECO:0007669"/>
    <property type="project" value="TreeGrafter"/>
</dbReference>
<dbReference type="InterPro" id="IPR018786">
    <property type="entry name" value="Mit_KHE1"/>
</dbReference>
<keyword evidence="2" id="KW-1133">Transmembrane helix</keyword>
<dbReference type="PANTHER" id="PTHR28062:SF1">
    <property type="entry name" value="TRANSMEMBRANE PROTEIN"/>
    <property type="match status" value="1"/>
</dbReference>
<dbReference type="OrthoDB" id="5562676at2759"/>
<dbReference type="RefSeq" id="XP_018997579.1">
    <property type="nucleotide sequence ID" value="XM_019135152.1"/>
</dbReference>
<dbReference type="GeneID" id="30153002"/>
<organism evidence="3 4">
    <name type="scientific">Cryptococcus amylolentus CBS 6039</name>
    <dbReference type="NCBI Taxonomy" id="1295533"/>
    <lineage>
        <taxon>Eukaryota</taxon>
        <taxon>Fungi</taxon>
        <taxon>Dikarya</taxon>
        <taxon>Basidiomycota</taxon>
        <taxon>Agaricomycotina</taxon>
        <taxon>Tremellomycetes</taxon>
        <taxon>Tremellales</taxon>
        <taxon>Cryptococcaceae</taxon>
        <taxon>Cryptococcus</taxon>
    </lineage>
</organism>
<sequence length="361" mass="40044">MPPKLPLPSRPFRILALPLARLPRQPHPPPSTTTPHPALESLPATPGEQPPSPLVLFHTIQPDPPADSTPSLVNKALSKSSETWLKLGAKPKDSWMFWFYEKGEKLMDRIEFEEWALKAIREGEGIKVEKDGSIKPEERKVVELLYPKLETPLPPLIPKLHRHLLKRIPYHKKHMTRALVLSPLTWPFAIIPVIPNFPLFYVLWRAWSHYKAWQGATYLENLVKAGLVVEKESAQLTGVYSGEGRRIEGGEAVSAGEKGGAVDVTSTPEEMISTSSTTEAEPEETIAHGNLGQPLPPPAPGPLSSPASHPSLLILPSQIQHLTEAFDLRANEVVDVTRAVEQADHRARAGDAEREKVEKKD</sequence>
<dbReference type="PANTHER" id="PTHR28062">
    <property type="entry name" value="K+-H+ EXCHANGE-LIKE PROTEIN"/>
    <property type="match status" value="1"/>
</dbReference>
<evidence type="ECO:0000313" key="4">
    <source>
        <dbReference type="Proteomes" id="UP000094065"/>
    </source>
</evidence>
<feature type="region of interest" description="Disordered" evidence="1">
    <location>
        <begin position="273"/>
        <end position="309"/>
    </location>
</feature>
<gene>
    <name evidence="3" type="ORF">L202_01693</name>
</gene>
<dbReference type="GO" id="GO:0006813">
    <property type="term" value="P:potassium ion transport"/>
    <property type="evidence" value="ECO:0007669"/>
    <property type="project" value="TreeGrafter"/>
</dbReference>
<keyword evidence="2" id="KW-0812">Transmembrane</keyword>
<dbReference type="GO" id="GO:1902600">
    <property type="term" value="P:proton transmembrane transport"/>
    <property type="evidence" value="ECO:0007669"/>
    <property type="project" value="TreeGrafter"/>
</dbReference>
<keyword evidence="4" id="KW-1185">Reference proteome</keyword>
<dbReference type="EMBL" id="AWGJ01000002">
    <property type="protein sequence ID" value="ODN83579.1"/>
    <property type="molecule type" value="Genomic_DNA"/>
</dbReference>
<comment type="caution">
    <text evidence="3">The sequence shown here is derived from an EMBL/GenBank/DDBJ whole genome shotgun (WGS) entry which is preliminary data.</text>
</comment>
<reference evidence="3 4" key="1">
    <citation type="submission" date="2016-06" db="EMBL/GenBank/DDBJ databases">
        <title>Evolution of pathogenesis and genome organization in the Tremellales.</title>
        <authorList>
            <person name="Cuomo C."/>
            <person name="Litvintseva A."/>
            <person name="Heitman J."/>
            <person name="Chen Y."/>
            <person name="Sun S."/>
            <person name="Springer D."/>
            <person name="Dromer F."/>
            <person name="Young S."/>
            <person name="Zeng Q."/>
            <person name="Chapman S."/>
            <person name="Gujja S."/>
            <person name="Saif S."/>
            <person name="Birren B."/>
        </authorList>
    </citation>
    <scope>NUCLEOTIDE SEQUENCE [LARGE SCALE GENOMIC DNA]</scope>
    <source>
        <strain evidence="3 4">CBS 6039</strain>
    </source>
</reference>
<feature type="transmembrane region" description="Helical" evidence="2">
    <location>
        <begin position="184"/>
        <end position="204"/>
    </location>
</feature>
<dbReference type="Proteomes" id="UP000094065">
    <property type="component" value="Unassembled WGS sequence"/>
</dbReference>
<name>A0A1E3I4S2_9TREE</name>
<protein>
    <recommendedName>
        <fullName evidence="5">Mitochondrial K+-H+ exchange-related-domain-containing protein</fullName>
    </recommendedName>
</protein>
<keyword evidence="2" id="KW-0472">Membrane</keyword>